<dbReference type="InterPro" id="IPR036284">
    <property type="entry name" value="GGL_sf"/>
</dbReference>
<dbReference type="RefSeq" id="XP_031022398.1">
    <property type="nucleotide sequence ID" value="XM_031171619.1"/>
</dbReference>
<evidence type="ECO:0000256" key="7">
    <source>
        <dbReference type="ARBA" id="ARBA00023139"/>
    </source>
</evidence>
<comment type="caution">
    <text evidence="12">The sequence shown here is derived from an EMBL/GenBank/DDBJ whole genome shotgun (WGS) entry which is preliminary data.</text>
</comment>
<keyword evidence="7" id="KW-0564">Palmitate</keyword>
<feature type="domain" description="G protein gamma" evidence="11">
    <location>
        <begin position="51"/>
        <end position="127"/>
    </location>
</feature>
<evidence type="ECO:0000259" key="11">
    <source>
        <dbReference type="PROSITE" id="PS50058"/>
    </source>
</evidence>
<protein>
    <recommendedName>
        <fullName evidence="4">Guanine nucleotide-binding protein subunit gamma</fullName>
    </recommendedName>
</protein>
<keyword evidence="5" id="KW-0488">Methylation</keyword>
<dbReference type="GO" id="GO:0000750">
    <property type="term" value="P:pheromone-dependent signal transduction involved in conjugation with cellular fusion"/>
    <property type="evidence" value="ECO:0007669"/>
    <property type="project" value="InterPro"/>
</dbReference>
<evidence type="ECO:0000256" key="3">
    <source>
        <dbReference type="ARBA" id="ARBA00011581"/>
    </source>
</evidence>
<gene>
    <name evidence="12" type="ORF">SmJEL517_g05693</name>
</gene>
<evidence type="ECO:0000256" key="6">
    <source>
        <dbReference type="ARBA" id="ARBA00023136"/>
    </source>
</evidence>
<dbReference type="EMBL" id="QEAO01000055">
    <property type="protein sequence ID" value="TPX30827.1"/>
    <property type="molecule type" value="Genomic_DNA"/>
</dbReference>
<dbReference type="Gene3D" id="4.10.260.10">
    <property type="entry name" value="Transducin (heterotrimeric G protein), gamma chain"/>
    <property type="match status" value="1"/>
</dbReference>
<accession>A0A507BMI8</accession>
<evidence type="ECO:0000256" key="5">
    <source>
        <dbReference type="ARBA" id="ARBA00022481"/>
    </source>
</evidence>
<dbReference type="AlphaFoldDB" id="A0A507BMI8"/>
<dbReference type="STRING" id="1806994.A0A507BMI8"/>
<dbReference type="InterPro" id="IPR015898">
    <property type="entry name" value="G-protein_gamma-like_dom"/>
</dbReference>
<keyword evidence="10" id="KW-0636">Prenylation</keyword>
<organism evidence="12 13">
    <name type="scientific">Synchytrium microbalum</name>
    <dbReference type="NCBI Taxonomy" id="1806994"/>
    <lineage>
        <taxon>Eukaryota</taxon>
        <taxon>Fungi</taxon>
        <taxon>Fungi incertae sedis</taxon>
        <taxon>Chytridiomycota</taxon>
        <taxon>Chytridiomycota incertae sedis</taxon>
        <taxon>Chytridiomycetes</taxon>
        <taxon>Synchytriales</taxon>
        <taxon>Synchytriaceae</taxon>
        <taxon>Synchytrium</taxon>
    </lineage>
</organism>
<dbReference type="GeneID" id="42006916"/>
<dbReference type="Proteomes" id="UP000319731">
    <property type="component" value="Unassembled WGS sequence"/>
</dbReference>
<dbReference type="SMART" id="SM01224">
    <property type="entry name" value="G_gamma"/>
    <property type="match status" value="1"/>
</dbReference>
<dbReference type="GO" id="GO:0005834">
    <property type="term" value="C:heterotrimeric G-protein complex"/>
    <property type="evidence" value="ECO:0007669"/>
    <property type="project" value="TreeGrafter"/>
</dbReference>
<evidence type="ECO:0000256" key="9">
    <source>
        <dbReference type="ARBA" id="ARBA00023288"/>
    </source>
</evidence>
<evidence type="ECO:0000313" key="13">
    <source>
        <dbReference type="Proteomes" id="UP000319731"/>
    </source>
</evidence>
<dbReference type="PROSITE" id="PS50058">
    <property type="entry name" value="G_PROTEIN_GAMMA"/>
    <property type="match status" value="1"/>
</dbReference>
<keyword evidence="9" id="KW-0449">Lipoprotein</keyword>
<evidence type="ECO:0000256" key="4">
    <source>
        <dbReference type="ARBA" id="ARBA00016111"/>
    </source>
</evidence>
<dbReference type="SUPFAM" id="SSF48670">
    <property type="entry name" value="Transducin (heterotrimeric G protein), gamma chain"/>
    <property type="match status" value="1"/>
</dbReference>
<proteinExistence type="inferred from homology"/>
<sequence>MSNLTSDVEQKNHQHWKEALRANRSYMHTQFGHKGKVSIGNSQNLTSLSSSLATMSEIKLKKLVELNQRLKEQLDLNRIPVSEASSSLIKYITSTKDSLLPSVWGPVDKKDDPYAAPSGPCGDCVIF</sequence>
<dbReference type="PANTHER" id="PTHR28189">
    <property type="entry name" value="GUANINE NUCLEOTIDE-BINDING PROTEIN SUBUNIT GAMMA"/>
    <property type="match status" value="1"/>
</dbReference>
<dbReference type="GO" id="GO:0007186">
    <property type="term" value="P:G protein-coupled receptor signaling pathway"/>
    <property type="evidence" value="ECO:0007669"/>
    <property type="project" value="InterPro"/>
</dbReference>
<comment type="similarity">
    <text evidence="2">Belongs to the G protein gamma family.</text>
</comment>
<dbReference type="PANTHER" id="PTHR28189:SF1">
    <property type="entry name" value="GUANINE NUCLEOTIDE-BINDING PROTEIN SUBUNIT GAMMA"/>
    <property type="match status" value="1"/>
</dbReference>
<comment type="subcellular location">
    <subcellularLocation>
        <location evidence="1">Membrane</location>
        <topology evidence="1">Peripheral membrane protein</topology>
    </subcellularLocation>
</comment>
<dbReference type="FunFam" id="4.10.260.10:FF:000003">
    <property type="entry name" value="G-protein complex gamma subunit Ste18/GpgA"/>
    <property type="match status" value="1"/>
</dbReference>
<evidence type="ECO:0000256" key="2">
    <source>
        <dbReference type="ARBA" id="ARBA00007431"/>
    </source>
</evidence>
<dbReference type="Pfam" id="PF00631">
    <property type="entry name" value="G-gamma"/>
    <property type="match status" value="1"/>
</dbReference>
<dbReference type="InterPro" id="IPR041848">
    <property type="entry name" value="Ste18_fungal"/>
</dbReference>
<keyword evidence="6" id="KW-0472">Membrane</keyword>
<evidence type="ECO:0000256" key="8">
    <source>
        <dbReference type="ARBA" id="ARBA00023224"/>
    </source>
</evidence>
<name>A0A507BMI8_9FUNG</name>
<keyword evidence="13" id="KW-1185">Reference proteome</keyword>
<evidence type="ECO:0000313" key="12">
    <source>
        <dbReference type="EMBL" id="TPX30827.1"/>
    </source>
</evidence>
<comment type="subunit">
    <text evidence="3">G proteins are composed of 3 units, alpha, beta and gamma.</text>
</comment>
<dbReference type="OrthoDB" id="19232at2759"/>
<evidence type="ECO:0000256" key="10">
    <source>
        <dbReference type="ARBA" id="ARBA00023289"/>
    </source>
</evidence>
<reference evidence="12 13" key="1">
    <citation type="journal article" date="2019" name="Sci. Rep.">
        <title>Comparative genomics of chytrid fungi reveal insights into the obligate biotrophic and pathogenic lifestyle of Synchytrium endobioticum.</title>
        <authorList>
            <person name="van de Vossenberg B.T.L.H."/>
            <person name="Warris S."/>
            <person name="Nguyen H.D.T."/>
            <person name="van Gent-Pelzer M.P.E."/>
            <person name="Joly D.L."/>
            <person name="van de Geest H.C."/>
            <person name="Bonants P.J.M."/>
            <person name="Smith D.S."/>
            <person name="Levesque C.A."/>
            <person name="van der Lee T.A.J."/>
        </authorList>
    </citation>
    <scope>NUCLEOTIDE SEQUENCE [LARGE SCALE GENOMIC DNA]</scope>
    <source>
        <strain evidence="12 13">JEL517</strain>
    </source>
</reference>
<dbReference type="GO" id="GO:0031681">
    <property type="term" value="F:G-protein beta-subunit binding"/>
    <property type="evidence" value="ECO:0007669"/>
    <property type="project" value="InterPro"/>
</dbReference>
<evidence type="ECO:0000256" key="1">
    <source>
        <dbReference type="ARBA" id="ARBA00004170"/>
    </source>
</evidence>
<keyword evidence="8" id="KW-0807">Transducer</keyword>